<comment type="caution">
    <text evidence="2">The sequence shown here is derived from an EMBL/GenBank/DDBJ whole genome shotgun (WGS) entry which is preliminary data.</text>
</comment>
<sequence>MGSRGFPRILGRHLSGLCRRQLNRPTMKKQPMPVVYVAGPYRAESRAGVTLNIQAARAVGLAAIRKGWSPIIPHANTGDLDVVDPDIGDRFWLAATLELMTRCDAVLLCPGWECSAGTLAEIAEAHSQGIPVFQTCSALPLADDWGQQEQVEITAEA</sequence>
<dbReference type="Pfam" id="PF24963">
    <property type="entry name" value="DUF7768"/>
    <property type="match status" value="1"/>
</dbReference>
<keyword evidence="3" id="KW-1185">Reference proteome</keyword>
<feature type="domain" description="DUF7768" evidence="1">
    <location>
        <begin position="33"/>
        <end position="132"/>
    </location>
</feature>
<dbReference type="InterPro" id="IPR056670">
    <property type="entry name" value="DUF7768"/>
</dbReference>
<reference evidence="2 3" key="1">
    <citation type="submission" date="2018-11" db="EMBL/GenBank/DDBJ databases">
        <authorList>
            <person name="Jang G.I."/>
            <person name="Hwang C.Y."/>
        </authorList>
    </citation>
    <scope>NUCLEOTIDE SEQUENCE [LARGE SCALE GENOMIC DNA]</scope>
    <source>
        <strain evidence="2 3">SSM26</strain>
    </source>
</reference>
<dbReference type="SUPFAM" id="SSF52309">
    <property type="entry name" value="N-(deoxy)ribosyltransferase-like"/>
    <property type="match status" value="1"/>
</dbReference>
<accession>A0ABX9XR18</accession>
<gene>
    <name evidence="2" type="ORF">EF096_01760</name>
</gene>
<organism evidence="2 3">
    <name type="scientific">Pseudomonas neustonica</name>
    <dbReference type="NCBI Taxonomy" id="2487346"/>
    <lineage>
        <taxon>Bacteria</taxon>
        <taxon>Pseudomonadati</taxon>
        <taxon>Pseudomonadota</taxon>
        <taxon>Gammaproteobacteria</taxon>
        <taxon>Pseudomonadales</taxon>
        <taxon>Pseudomonadaceae</taxon>
        <taxon>Pseudomonas</taxon>
    </lineage>
</organism>
<proteinExistence type="predicted"/>
<name>A0ABX9XR18_9PSED</name>
<evidence type="ECO:0000259" key="1">
    <source>
        <dbReference type="Pfam" id="PF24963"/>
    </source>
</evidence>
<evidence type="ECO:0000313" key="2">
    <source>
        <dbReference type="EMBL" id="ROZ88442.1"/>
    </source>
</evidence>
<dbReference type="Proteomes" id="UP000275199">
    <property type="component" value="Unassembled WGS sequence"/>
</dbReference>
<dbReference type="EMBL" id="RKKU01000001">
    <property type="protein sequence ID" value="ROZ88442.1"/>
    <property type="molecule type" value="Genomic_DNA"/>
</dbReference>
<dbReference type="Gene3D" id="3.40.50.10400">
    <property type="entry name" value="Hypothetical protein PA1492"/>
    <property type="match status" value="1"/>
</dbReference>
<protein>
    <submittedName>
        <fullName evidence="2">DUF4406 domain-containing protein</fullName>
    </submittedName>
</protein>
<evidence type="ECO:0000313" key="3">
    <source>
        <dbReference type="Proteomes" id="UP000275199"/>
    </source>
</evidence>